<evidence type="ECO:0000313" key="1">
    <source>
        <dbReference type="EMBL" id="SNV65368.1"/>
    </source>
</evidence>
<proteinExistence type="predicted"/>
<dbReference type="AlphaFoldDB" id="A0AAJ4XEV4"/>
<reference evidence="1 2" key="1">
    <citation type="submission" date="2017-06" db="EMBL/GenBank/DDBJ databases">
        <authorList>
            <consortium name="Pathogen Informatics"/>
        </authorList>
    </citation>
    <scope>NUCLEOTIDE SEQUENCE [LARGE SCALE GENOMIC DNA]</scope>
    <source>
        <strain evidence="1 2">NCTC12149</strain>
    </source>
</reference>
<dbReference type="EMBL" id="LT906468">
    <property type="protein sequence ID" value="SNV65368.1"/>
    <property type="molecule type" value="Genomic_DNA"/>
</dbReference>
<sequence length="42" mass="4953">MEFIDSLKLQDRRLNHKMFANLKYAAFFVSGEDQKLKGSFNN</sequence>
<protein>
    <submittedName>
        <fullName evidence="1">Uncharacterized protein</fullName>
    </submittedName>
</protein>
<dbReference type="Proteomes" id="UP000215355">
    <property type="component" value="Chromosome 1"/>
</dbReference>
<organism evidence="1 2">
    <name type="scientific">Sphingobacterium mizutaii</name>
    <dbReference type="NCBI Taxonomy" id="1010"/>
    <lineage>
        <taxon>Bacteria</taxon>
        <taxon>Pseudomonadati</taxon>
        <taxon>Bacteroidota</taxon>
        <taxon>Sphingobacteriia</taxon>
        <taxon>Sphingobacteriales</taxon>
        <taxon>Sphingobacteriaceae</taxon>
        <taxon>Sphingobacterium</taxon>
    </lineage>
</organism>
<name>A0AAJ4XEV4_9SPHI</name>
<accession>A0AAJ4XEV4</accession>
<evidence type="ECO:0000313" key="2">
    <source>
        <dbReference type="Proteomes" id="UP000215355"/>
    </source>
</evidence>
<gene>
    <name evidence="1" type="ORF">SAMEA4412673_04015</name>
</gene>
<dbReference type="KEGG" id="smiz:4412673_04015"/>